<evidence type="ECO:0000256" key="1">
    <source>
        <dbReference type="ARBA" id="ARBA00000085"/>
    </source>
</evidence>
<evidence type="ECO:0000256" key="6">
    <source>
        <dbReference type="ARBA" id="ARBA00022777"/>
    </source>
</evidence>
<evidence type="ECO:0000256" key="3">
    <source>
        <dbReference type="ARBA" id="ARBA00012438"/>
    </source>
</evidence>
<evidence type="ECO:0000313" key="13">
    <source>
        <dbReference type="Proteomes" id="UP001501461"/>
    </source>
</evidence>
<dbReference type="InterPro" id="IPR003661">
    <property type="entry name" value="HisK_dim/P_dom"/>
</dbReference>
<gene>
    <name evidence="12" type="ORF">GCM10009720_11190</name>
</gene>
<comment type="catalytic activity">
    <reaction evidence="1">
        <text>ATP + protein L-histidine = ADP + protein N-phospho-L-histidine.</text>
        <dbReference type="EC" id="2.7.13.3"/>
    </reaction>
</comment>
<reference evidence="12 13" key="1">
    <citation type="journal article" date="2019" name="Int. J. Syst. Evol. Microbiol.">
        <title>The Global Catalogue of Microorganisms (GCM) 10K type strain sequencing project: providing services to taxonomists for standard genome sequencing and annotation.</title>
        <authorList>
            <consortium name="The Broad Institute Genomics Platform"/>
            <consortium name="The Broad Institute Genome Sequencing Center for Infectious Disease"/>
            <person name="Wu L."/>
            <person name="Ma J."/>
        </authorList>
    </citation>
    <scope>NUCLEOTIDE SEQUENCE [LARGE SCALE GENOMIC DNA]</scope>
    <source>
        <strain evidence="12 13">JCM 13595</strain>
    </source>
</reference>
<accession>A0ABN2UAN3</accession>
<evidence type="ECO:0000256" key="9">
    <source>
        <dbReference type="SAM" id="MobiDB-lite"/>
    </source>
</evidence>
<protein>
    <recommendedName>
        <fullName evidence="8">Sensor-like histidine kinase SenX3</fullName>
        <ecNumber evidence="3">2.7.13.3</ecNumber>
    </recommendedName>
</protein>
<keyword evidence="6" id="KW-0418">Kinase</keyword>
<keyword evidence="10" id="KW-1133">Transmembrane helix</keyword>
<dbReference type="EMBL" id="BAAAMN010000016">
    <property type="protein sequence ID" value="GAA2032522.1"/>
    <property type="molecule type" value="Genomic_DNA"/>
</dbReference>
<name>A0ABN2UAN3_9MICC</name>
<dbReference type="InterPro" id="IPR036097">
    <property type="entry name" value="HisK_dim/P_sf"/>
</dbReference>
<dbReference type="Pfam" id="PF00512">
    <property type="entry name" value="HisKA"/>
    <property type="match status" value="1"/>
</dbReference>
<dbReference type="InterPro" id="IPR050351">
    <property type="entry name" value="BphY/WalK/GraS-like"/>
</dbReference>
<keyword evidence="10" id="KW-0472">Membrane</keyword>
<evidence type="ECO:0000256" key="4">
    <source>
        <dbReference type="ARBA" id="ARBA00022553"/>
    </source>
</evidence>
<dbReference type="Gene3D" id="1.10.287.130">
    <property type="match status" value="1"/>
</dbReference>
<keyword evidence="7" id="KW-0902">Two-component regulatory system</keyword>
<dbReference type="SUPFAM" id="SSF47384">
    <property type="entry name" value="Homodimeric domain of signal transducing histidine kinase"/>
    <property type="match status" value="1"/>
</dbReference>
<dbReference type="CDD" id="cd00075">
    <property type="entry name" value="HATPase"/>
    <property type="match status" value="1"/>
</dbReference>
<evidence type="ECO:0000256" key="5">
    <source>
        <dbReference type="ARBA" id="ARBA00022679"/>
    </source>
</evidence>
<keyword evidence="5" id="KW-0808">Transferase</keyword>
<dbReference type="Pfam" id="PF02518">
    <property type="entry name" value="HATPase_c"/>
    <property type="match status" value="1"/>
</dbReference>
<proteinExistence type="predicted"/>
<dbReference type="PANTHER" id="PTHR45453">
    <property type="entry name" value="PHOSPHATE REGULON SENSOR PROTEIN PHOR"/>
    <property type="match status" value="1"/>
</dbReference>
<dbReference type="Gene3D" id="3.30.565.10">
    <property type="entry name" value="Histidine kinase-like ATPase, C-terminal domain"/>
    <property type="match status" value="1"/>
</dbReference>
<dbReference type="Proteomes" id="UP001501461">
    <property type="component" value="Unassembled WGS sequence"/>
</dbReference>
<dbReference type="SUPFAM" id="SSF55874">
    <property type="entry name" value="ATPase domain of HSP90 chaperone/DNA topoisomerase II/histidine kinase"/>
    <property type="match status" value="1"/>
</dbReference>
<evidence type="ECO:0000256" key="10">
    <source>
        <dbReference type="SAM" id="Phobius"/>
    </source>
</evidence>
<dbReference type="GO" id="GO:0005524">
    <property type="term" value="F:ATP binding"/>
    <property type="evidence" value="ECO:0007669"/>
    <property type="project" value="UniProtKB-KW"/>
</dbReference>
<comment type="subcellular location">
    <subcellularLocation>
        <location evidence="2">Cell membrane</location>
    </subcellularLocation>
</comment>
<keyword evidence="13" id="KW-1185">Reference proteome</keyword>
<sequence>MGTVTTVESLVSVAVLFGLAGVIVTVGAMVAFRISSRSKIERLADHEQSIPDGALDVLAVVGQAYVIVDAVDTVVRANPSAYAFGLVRGNQLGHKQLGELTSRVRTAGQLYDFRFEIPAVTAAEGHWLVHLRAASIGDQYIVIMAEDRSQQHRTEAIRHDFVANVSHELKTPVGAMSLLAEAIEDAADDPEAVRHFANRLSIESVRLSALVQDVISLSRLQGRDIVETAEPLEITRLVSEAIDRVRTEASARDISIHNRQPEALSVFGDYDQLMTAIRNLIDNAVTYSPDGSTVWVEVTKHEDVVHISVSDQGTGIAEEDRERIFERFYRVDSARSRATGGTGLGLSIVKHTISNHGGEIMVESALDEGSTFIIRLPELDPEAHEAATEGTEPDMNTVDTDSHTPAEGKGKY</sequence>
<evidence type="ECO:0000256" key="2">
    <source>
        <dbReference type="ARBA" id="ARBA00004236"/>
    </source>
</evidence>
<feature type="transmembrane region" description="Helical" evidence="10">
    <location>
        <begin position="12"/>
        <end position="32"/>
    </location>
</feature>
<evidence type="ECO:0000256" key="8">
    <source>
        <dbReference type="ARBA" id="ARBA00039401"/>
    </source>
</evidence>
<dbReference type="EC" id="2.7.13.3" evidence="3"/>
<dbReference type="InterPro" id="IPR036890">
    <property type="entry name" value="HATPase_C_sf"/>
</dbReference>
<dbReference type="PROSITE" id="PS50109">
    <property type="entry name" value="HIS_KIN"/>
    <property type="match status" value="1"/>
</dbReference>
<dbReference type="PANTHER" id="PTHR45453:SF1">
    <property type="entry name" value="PHOSPHATE REGULON SENSOR PROTEIN PHOR"/>
    <property type="match status" value="1"/>
</dbReference>
<dbReference type="InterPro" id="IPR004358">
    <property type="entry name" value="Sig_transdc_His_kin-like_C"/>
</dbReference>
<dbReference type="SMART" id="SM00388">
    <property type="entry name" value="HisKA"/>
    <property type="match status" value="1"/>
</dbReference>
<dbReference type="PRINTS" id="PR00344">
    <property type="entry name" value="BCTRLSENSOR"/>
</dbReference>
<feature type="compositionally biased region" description="Basic and acidic residues" evidence="9">
    <location>
        <begin position="400"/>
        <end position="412"/>
    </location>
</feature>
<evidence type="ECO:0000256" key="7">
    <source>
        <dbReference type="ARBA" id="ARBA00023012"/>
    </source>
</evidence>
<dbReference type="SMART" id="SM00387">
    <property type="entry name" value="HATPase_c"/>
    <property type="match status" value="1"/>
</dbReference>
<keyword evidence="12" id="KW-0547">Nucleotide-binding</keyword>
<evidence type="ECO:0000313" key="12">
    <source>
        <dbReference type="EMBL" id="GAA2032522.1"/>
    </source>
</evidence>
<dbReference type="InterPro" id="IPR003594">
    <property type="entry name" value="HATPase_dom"/>
</dbReference>
<comment type="caution">
    <text evidence="12">The sequence shown here is derived from an EMBL/GenBank/DDBJ whole genome shotgun (WGS) entry which is preliminary data.</text>
</comment>
<keyword evidence="12" id="KW-0067">ATP-binding</keyword>
<keyword evidence="4" id="KW-0597">Phosphoprotein</keyword>
<feature type="region of interest" description="Disordered" evidence="9">
    <location>
        <begin position="383"/>
        <end position="412"/>
    </location>
</feature>
<evidence type="ECO:0000259" key="11">
    <source>
        <dbReference type="PROSITE" id="PS50109"/>
    </source>
</evidence>
<organism evidence="12 13">
    <name type="scientific">Yaniella flava</name>
    <dbReference type="NCBI Taxonomy" id="287930"/>
    <lineage>
        <taxon>Bacteria</taxon>
        <taxon>Bacillati</taxon>
        <taxon>Actinomycetota</taxon>
        <taxon>Actinomycetes</taxon>
        <taxon>Micrococcales</taxon>
        <taxon>Micrococcaceae</taxon>
        <taxon>Yaniella</taxon>
    </lineage>
</organism>
<keyword evidence="10" id="KW-0812">Transmembrane</keyword>
<dbReference type="InterPro" id="IPR005467">
    <property type="entry name" value="His_kinase_dom"/>
</dbReference>
<dbReference type="CDD" id="cd00082">
    <property type="entry name" value="HisKA"/>
    <property type="match status" value="1"/>
</dbReference>
<feature type="domain" description="Histidine kinase" evidence="11">
    <location>
        <begin position="164"/>
        <end position="380"/>
    </location>
</feature>